<keyword evidence="3" id="KW-1185">Reference proteome</keyword>
<feature type="transmembrane region" description="Helical" evidence="1">
    <location>
        <begin position="46"/>
        <end position="65"/>
    </location>
</feature>
<sequence length="102" mass="11069">MPIMLCAIGGSIIVSILLHIVVGIFSPQDRGKKDARDREIGRFGEYTGQAFLVLGGVGALVLAMFEAGYFWIANSLYLAFVCSAVLSPMAKIVGYRKGFHAW</sequence>
<accession>A9WU88</accession>
<proteinExistence type="predicted"/>
<keyword evidence="1" id="KW-0472">Membrane</keyword>
<dbReference type="Proteomes" id="UP000002007">
    <property type="component" value="Chromosome"/>
</dbReference>
<dbReference type="RefSeq" id="WP_012246404.1">
    <property type="nucleotide sequence ID" value="NC_010168.1"/>
</dbReference>
<gene>
    <name evidence="2" type="ordered locus">RSal33209_3038</name>
</gene>
<keyword evidence="1" id="KW-1133">Transmembrane helix</keyword>
<reference evidence="3" key="1">
    <citation type="journal article" date="2008" name="J. Bacteriol.">
        <title>Genome sequence of the fish pathogen Renibacterium salmoninarum suggests reductive evolution away from an environmental Arthrobacter ancestor.</title>
        <authorList>
            <person name="Wiens G.D."/>
            <person name="Rockey D.D."/>
            <person name="Wu Z."/>
            <person name="Chang J."/>
            <person name="Levy R."/>
            <person name="Crane S."/>
            <person name="Chen D.S."/>
            <person name="Capri G.R."/>
            <person name="Burnett J.R."/>
            <person name="Sudheesh P.S."/>
            <person name="Schipma M.J."/>
            <person name="Burd H."/>
            <person name="Bhattacharyya A."/>
            <person name="Rhodes L.D."/>
            <person name="Kaul R."/>
            <person name="Strom M.S."/>
        </authorList>
    </citation>
    <scope>NUCLEOTIDE SEQUENCE [LARGE SCALE GENOMIC DNA]</scope>
    <source>
        <strain evidence="3">ATCC 33209 / DSM 20767 / JCM 11484 / NBRC 15589 / NCIMB 2235</strain>
    </source>
</reference>
<protein>
    <submittedName>
        <fullName evidence="2">Uncharacterized protein</fullName>
    </submittedName>
</protein>
<keyword evidence="1" id="KW-0812">Transmembrane</keyword>
<name>A9WU88_RENSM</name>
<organism evidence="2 3">
    <name type="scientific">Renibacterium salmoninarum (strain ATCC 33209 / DSM 20767 / JCM 11484 / NBRC 15589 / NCIMB 2235)</name>
    <dbReference type="NCBI Taxonomy" id="288705"/>
    <lineage>
        <taxon>Bacteria</taxon>
        <taxon>Bacillati</taxon>
        <taxon>Actinomycetota</taxon>
        <taxon>Actinomycetes</taxon>
        <taxon>Micrococcales</taxon>
        <taxon>Micrococcaceae</taxon>
        <taxon>Renibacterium</taxon>
    </lineage>
</organism>
<feature type="transmembrane region" description="Helical" evidence="1">
    <location>
        <begin position="6"/>
        <end position="25"/>
    </location>
</feature>
<dbReference type="eggNOG" id="ENOG5032RUB">
    <property type="taxonomic scope" value="Bacteria"/>
</dbReference>
<evidence type="ECO:0000256" key="1">
    <source>
        <dbReference type="SAM" id="Phobius"/>
    </source>
</evidence>
<dbReference type="AlphaFoldDB" id="A9WU88"/>
<dbReference type="KEGG" id="rsa:RSal33209_3038"/>
<dbReference type="EMBL" id="CP000910">
    <property type="protein sequence ID" value="ABY24759.1"/>
    <property type="molecule type" value="Genomic_DNA"/>
</dbReference>
<dbReference type="STRING" id="288705.RSal33209_3038"/>
<evidence type="ECO:0000313" key="2">
    <source>
        <dbReference type="EMBL" id="ABY24759.1"/>
    </source>
</evidence>
<evidence type="ECO:0000313" key="3">
    <source>
        <dbReference type="Proteomes" id="UP000002007"/>
    </source>
</evidence>
<feature type="transmembrane region" description="Helical" evidence="1">
    <location>
        <begin position="71"/>
        <end position="90"/>
    </location>
</feature>
<dbReference type="HOGENOM" id="CLU_131973_0_0_11"/>